<reference evidence="6" key="1">
    <citation type="journal article" date="2019" name="Sci. Rep.">
        <title>Draft genome of Tanacetum cinerariifolium, the natural source of mosquito coil.</title>
        <authorList>
            <person name="Yamashiro T."/>
            <person name="Shiraishi A."/>
            <person name="Satake H."/>
            <person name="Nakayama K."/>
        </authorList>
    </citation>
    <scope>NUCLEOTIDE SEQUENCE</scope>
</reference>
<dbReference type="InterPro" id="IPR012340">
    <property type="entry name" value="NA-bd_OB-fold"/>
</dbReference>
<organism evidence="6">
    <name type="scientific">Tanacetum cinerariifolium</name>
    <name type="common">Dalmatian daisy</name>
    <name type="synonym">Chrysanthemum cinerariifolium</name>
    <dbReference type="NCBI Taxonomy" id="118510"/>
    <lineage>
        <taxon>Eukaryota</taxon>
        <taxon>Viridiplantae</taxon>
        <taxon>Streptophyta</taxon>
        <taxon>Embryophyta</taxon>
        <taxon>Tracheophyta</taxon>
        <taxon>Spermatophyta</taxon>
        <taxon>Magnoliopsida</taxon>
        <taxon>eudicotyledons</taxon>
        <taxon>Gunneridae</taxon>
        <taxon>Pentapetalae</taxon>
        <taxon>asterids</taxon>
        <taxon>campanulids</taxon>
        <taxon>Asterales</taxon>
        <taxon>Asteraceae</taxon>
        <taxon>Asteroideae</taxon>
        <taxon>Anthemideae</taxon>
        <taxon>Anthemidinae</taxon>
        <taxon>Tanacetum</taxon>
    </lineage>
</organism>
<dbReference type="Pfam" id="PF21530">
    <property type="entry name" value="Pif1_2B_dom"/>
    <property type="match status" value="1"/>
</dbReference>
<comment type="catalytic activity">
    <reaction evidence="1">
        <text>ATP + H2O = ADP + phosphate + H(+)</text>
        <dbReference type="Rhea" id="RHEA:13065"/>
        <dbReference type="ChEBI" id="CHEBI:15377"/>
        <dbReference type="ChEBI" id="CHEBI:15378"/>
        <dbReference type="ChEBI" id="CHEBI:30616"/>
        <dbReference type="ChEBI" id="CHEBI:43474"/>
        <dbReference type="ChEBI" id="CHEBI:456216"/>
        <dbReference type="EC" id="5.6.2.3"/>
    </reaction>
</comment>
<keyword evidence="1" id="KW-0234">DNA repair</keyword>
<feature type="region of interest" description="Disordered" evidence="2">
    <location>
        <begin position="97"/>
        <end position="141"/>
    </location>
</feature>
<gene>
    <name evidence="6" type="ORF">Tci_025664</name>
</gene>
<name>A0A6L2KWQ9_TANCI</name>
<proteinExistence type="inferred from homology"/>
<accession>A0A6L2KWQ9</accession>
<dbReference type="InterPro" id="IPR027417">
    <property type="entry name" value="P-loop_NTPase"/>
</dbReference>
<evidence type="ECO:0000259" key="5">
    <source>
        <dbReference type="Pfam" id="PF21530"/>
    </source>
</evidence>
<evidence type="ECO:0000256" key="2">
    <source>
        <dbReference type="SAM" id="MobiDB-lite"/>
    </source>
</evidence>
<dbReference type="EC" id="5.6.2.3" evidence="1"/>
<evidence type="ECO:0000259" key="3">
    <source>
        <dbReference type="Pfam" id="PF05970"/>
    </source>
</evidence>
<feature type="compositionally biased region" description="Low complexity" evidence="2">
    <location>
        <begin position="112"/>
        <end position="125"/>
    </location>
</feature>
<dbReference type="GO" id="GO:0043139">
    <property type="term" value="F:5'-3' DNA helicase activity"/>
    <property type="evidence" value="ECO:0007669"/>
    <property type="project" value="UniProtKB-EC"/>
</dbReference>
<dbReference type="GO" id="GO:0016787">
    <property type="term" value="F:hydrolase activity"/>
    <property type="evidence" value="ECO:0007669"/>
    <property type="project" value="UniProtKB-KW"/>
</dbReference>
<keyword evidence="1" id="KW-0067">ATP-binding</keyword>
<dbReference type="InterPro" id="IPR010285">
    <property type="entry name" value="DNA_helicase_pif1-like_DEAD"/>
</dbReference>
<dbReference type="EMBL" id="BKCJ010003212">
    <property type="protein sequence ID" value="GEU53686.1"/>
    <property type="molecule type" value="Genomic_DNA"/>
</dbReference>
<dbReference type="InterPro" id="IPR025476">
    <property type="entry name" value="Helitron_helicase-like"/>
</dbReference>
<dbReference type="SUPFAM" id="SSF52540">
    <property type="entry name" value="P-loop containing nucleoside triphosphate hydrolases"/>
    <property type="match status" value="1"/>
</dbReference>
<dbReference type="Pfam" id="PF05970">
    <property type="entry name" value="PIF1"/>
    <property type="match status" value="1"/>
</dbReference>
<dbReference type="PANTHER" id="PTHR10492">
    <property type="match status" value="1"/>
</dbReference>
<evidence type="ECO:0000259" key="4">
    <source>
        <dbReference type="Pfam" id="PF14214"/>
    </source>
</evidence>
<protein>
    <recommendedName>
        <fullName evidence="1">ATP-dependent DNA helicase</fullName>
        <ecNumber evidence="1">5.6.2.3</ecNumber>
    </recommendedName>
</protein>
<feature type="domain" description="Helitron helicase-like" evidence="4">
    <location>
        <begin position="328"/>
        <end position="415"/>
    </location>
</feature>
<keyword evidence="1" id="KW-0233">DNA recombination</keyword>
<feature type="compositionally biased region" description="Basic residues" evidence="2">
    <location>
        <begin position="126"/>
        <end position="137"/>
    </location>
</feature>
<dbReference type="InterPro" id="IPR049163">
    <property type="entry name" value="Pif1-like_2B_dom"/>
</dbReference>
<keyword evidence="1 6" id="KW-0347">Helicase</keyword>
<dbReference type="Gene3D" id="3.40.50.300">
    <property type="entry name" value="P-loop containing nucleotide triphosphate hydrolases"/>
    <property type="match status" value="1"/>
</dbReference>
<feature type="domain" description="DNA helicase Pif1-like DEAD-box helicase" evidence="3">
    <location>
        <begin position="552"/>
        <end position="715"/>
    </location>
</feature>
<comment type="caution">
    <text evidence="6">The sequence shown here is derived from an EMBL/GenBank/DDBJ whole genome shotgun (WGS) entry which is preliminary data.</text>
</comment>
<dbReference type="Pfam" id="PF14214">
    <property type="entry name" value="Helitron_like_N"/>
    <property type="match status" value="1"/>
</dbReference>
<evidence type="ECO:0000313" key="6">
    <source>
        <dbReference type="EMBL" id="GEU53686.1"/>
    </source>
</evidence>
<keyword evidence="1" id="KW-0227">DNA damage</keyword>
<evidence type="ECO:0000256" key="1">
    <source>
        <dbReference type="RuleBase" id="RU363044"/>
    </source>
</evidence>
<dbReference type="GO" id="GO:0000723">
    <property type="term" value="P:telomere maintenance"/>
    <property type="evidence" value="ECO:0007669"/>
    <property type="project" value="InterPro"/>
</dbReference>
<dbReference type="GO" id="GO:0005524">
    <property type="term" value="F:ATP binding"/>
    <property type="evidence" value="ECO:0007669"/>
    <property type="project" value="UniProtKB-KW"/>
</dbReference>
<keyword evidence="1" id="KW-0547">Nucleotide-binding</keyword>
<comment type="cofactor">
    <cofactor evidence="1">
        <name>Mg(2+)</name>
        <dbReference type="ChEBI" id="CHEBI:18420"/>
    </cofactor>
</comment>
<dbReference type="Gene3D" id="2.40.50.140">
    <property type="entry name" value="Nucleic acid-binding proteins"/>
    <property type="match status" value="1"/>
</dbReference>
<keyword evidence="1" id="KW-0378">Hydrolase</keyword>
<dbReference type="AlphaFoldDB" id="A0A6L2KWQ9"/>
<sequence length="910" mass="102475">MKTKRKLVPKDVVMGNVGEPKIVGVMGSCVSHVGEGSQPSVHAGSQLKCLVGRVVDGRHMENINDAGLCSAGNVIDDVGCSFHADEFIGTRGLQTLDASSSANQKRTKDVMSRTTTSNVGSSSSSTRRRLHSGRHSARTSVSNDDSVFLADTSNVHTNDFSLRGNRPPLEYKDVGKCDHSCEHCGAHFWLCCTAHIPNISRIYTAFATGLSLCGEHTGVQPDVQYDIFGARVDDSINVGRGPYVFKISCQLYHWLGSLCPAEGDPPRFLKLYVYDTENKVDNRMAHFGGDNSGLRRDIVEGWVFKRYENGTCTGVSSDEDRCLMMKAYYSYMIHDRVNSFNYLSKTGRLFQQYMVTAFCAVEQSRIDYIRDHQCDIRNDYLYGIYDAIRRGDSDGFDCGGRLIFPQSFTGGPRYIVVTEFMIHGPCGEICPTAACMKNSSRWTKHFLKEYCHNTYIDAAGFVHYRRRDTRITTTKDNIKLDNGQPQIVIDEIKNYLDSRYIGPHEACWRLFEFDIHPEPPVQSLQRKHAACSLRERDQLQKDDFVENNNICPAEGKIVLAVALSGIASLLLPSSRTTHSRFKLPLDLNDSSVCSITKNTQLTTLLKELYLIVCDESPMNDRRCFETLDRNLRDILDTPAKLFGGKPIMLGGDFRQTLPVKKKAFRTKIISSSIAESYLWPSFRLFVLTENMRLIQGTLSNTEKRNDENSATKLINFIYDAHILLHPTAKDLQYKAVVCMKNDTADVINAKIMNMIPGHNTTYISNDEAMPYEHDGGEVELIYPTEYMNTLIFAGIAPELNLKIGTPIILLRNINIIGGPRNGTHNVGDTSQQHRGKMILMEPEITYISELSTTDYDKTIKAIVYRKWTSKTTKTRTPTKFYCILIDKEGTPIQANMSLRDAEYFDQLLQL</sequence>
<feature type="domain" description="DNA helicase Pif1-like 2B" evidence="5">
    <location>
        <begin position="785"/>
        <end position="824"/>
    </location>
</feature>
<dbReference type="PANTHER" id="PTHR10492:SF96">
    <property type="entry name" value="ATP-DEPENDENT DNA HELICASE"/>
    <property type="match status" value="1"/>
</dbReference>
<dbReference type="GO" id="GO:0006281">
    <property type="term" value="P:DNA repair"/>
    <property type="evidence" value="ECO:0007669"/>
    <property type="project" value="UniProtKB-KW"/>
</dbReference>
<comment type="similarity">
    <text evidence="1">Belongs to the helicase family.</text>
</comment>
<dbReference type="GO" id="GO:0006310">
    <property type="term" value="P:DNA recombination"/>
    <property type="evidence" value="ECO:0007669"/>
    <property type="project" value="UniProtKB-KW"/>
</dbReference>